<sequence length="533" mass="59397">MREMQYILILLLAGIYDTQQRSTAESDTYMAAVVEFPPVFFKDDANLTLLTNAKSYVNYIHRAGNQSADIIVFPEDGLTGLNLPNRKELDPWMTIIPDAVDNYTPCTGSTLSVSDALKLISCAARDNQIYVVINIAEKLPCEKDGCPSDKFLYYNTNVVFDRNGKVIAKYRKTNLFGEYQFNVTEIPEVVTFDTDFGVTFGTFICFDILFKVPAMNLTRVLGVKDIIFSTAWFSESPFLTAVQTQYGWSFAEDVNLLASGYNNPQRGNAGSGIYLGRNGVGTAIMPLQKKEALLVYEVPKKIKSTVVTKNQDDISNSKECSKADITIPSQSQKPLEYGTVYDLTLIYDNLDVFETAILTEGVTETKLCQNKFCCDFSVNMSNANSNTTYLLAVFYGTRTYVRTIVAGTASCAVIQCSNKSSTSCGRVQNSDTVFNSLVITGTFENCNDVIVMPMSLNSSILPIAHDTYMETIHEEHKHVTISIQPSTKNLVTFALYARDFTRDGLVSSASGYKYIFYSFILPVSIFLYLFTWA</sequence>
<organism evidence="8 12">
    <name type="scientific">Cephus cinctus</name>
    <name type="common">Wheat stem sawfly</name>
    <dbReference type="NCBI Taxonomy" id="211228"/>
    <lineage>
        <taxon>Eukaryota</taxon>
        <taxon>Metazoa</taxon>
        <taxon>Ecdysozoa</taxon>
        <taxon>Arthropoda</taxon>
        <taxon>Hexapoda</taxon>
        <taxon>Insecta</taxon>
        <taxon>Pterygota</taxon>
        <taxon>Neoptera</taxon>
        <taxon>Endopterygota</taxon>
        <taxon>Hymenoptera</taxon>
        <taxon>Cephoidea</taxon>
        <taxon>Cephidae</taxon>
        <taxon>Cephus</taxon>
    </lineage>
</organism>
<dbReference type="Proteomes" id="UP000694920">
    <property type="component" value="Unplaced"/>
</dbReference>
<keyword evidence="8" id="KW-1185">Reference proteome</keyword>
<dbReference type="InterPro" id="IPR043957">
    <property type="entry name" value="Vanin_C"/>
</dbReference>
<evidence type="ECO:0000256" key="6">
    <source>
        <dbReference type="SAM" id="SignalP"/>
    </source>
</evidence>
<keyword evidence="5" id="KW-0812">Transmembrane</keyword>
<evidence type="ECO:0000256" key="3">
    <source>
        <dbReference type="ARBA" id="ARBA00022801"/>
    </source>
</evidence>
<keyword evidence="3" id="KW-0378">Hydrolase</keyword>
<dbReference type="PROSITE" id="PS50263">
    <property type="entry name" value="CN_HYDROLASE"/>
    <property type="match status" value="1"/>
</dbReference>
<keyword evidence="4" id="KW-0325">Glycoprotein</keyword>
<reference evidence="9 10" key="1">
    <citation type="submission" date="2025-04" db="UniProtKB">
        <authorList>
            <consortium name="RefSeq"/>
        </authorList>
    </citation>
    <scope>IDENTIFICATION</scope>
</reference>
<evidence type="ECO:0000313" key="8">
    <source>
        <dbReference type="Proteomes" id="UP000694920"/>
    </source>
</evidence>
<dbReference type="GeneID" id="107268995"/>
<evidence type="ECO:0000256" key="2">
    <source>
        <dbReference type="ARBA" id="ARBA00022729"/>
    </source>
</evidence>
<protein>
    <submittedName>
        <fullName evidence="9 10">Vanin-like protein 1</fullName>
    </submittedName>
</protein>
<dbReference type="Gene3D" id="3.60.110.10">
    <property type="entry name" value="Carbon-nitrogen hydrolase"/>
    <property type="match status" value="1"/>
</dbReference>
<dbReference type="SUPFAM" id="SSF56317">
    <property type="entry name" value="Carbon-nitrogen hydrolase"/>
    <property type="match status" value="1"/>
</dbReference>
<evidence type="ECO:0000313" key="9">
    <source>
        <dbReference type="RefSeq" id="XP_015597848.1"/>
    </source>
</evidence>
<dbReference type="InterPro" id="IPR003010">
    <property type="entry name" value="C-N_Hydrolase"/>
</dbReference>
<dbReference type="Pfam" id="PF19018">
    <property type="entry name" value="Vanin_C"/>
    <property type="match status" value="1"/>
</dbReference>
<evidence type="ECO:0000313" key="12">
    <source>
        <dbReference type="RefSeq" id="XP_024942079.1"/>
    </source>
</evidence>
<feature type="domain" description="CN hydrolase" evidence="7">
    <location>
        <begin position="29"/>
        <end position="300"/>
    </location>
</feature>
<feature type="chain" id="PRO_5044709556" evidence="6">
    <location>
        <begin position="21"/>
        <end position="533"/>
    </location>
</feature>
<keyword evidence="5" id="KW-1133">Transmembrane helix</keyword>
<keyword evidence="2 6" id="KW-0732">Signal</keyword>
<evidence type="ECO:0000256" key="4">
    <source>
        <dbReference type="ARBA" id="ARBA00023180"/>
    </source>
</evidence>
<feature type="transmembrane region" description="Helical" evidence="5">
    <location>
        <begin position="514"/>
        <end position="532"/>
    </location>
</feature>
<gene>
    <name evidence="9 10 11 12" type="primary">LOC107268995</name>
</gene>
<dbReference type="PANTHER" id="PTHR10609">
    <property type="entry name" value="BIOTINIDASE-RELATED"/>
    <property type="match status" value="1"/>
</dbReference>
<dbReference type="InterPro" id="IPR012101">
    <property type="entry name" value="Biotinidase-like_euk"/>
</dbReference>
<dbReference type="AlphaFoldDB" id="A0AAJ7W2H0"/>
<comment type="similarity">
    <text evidence="1">Belongs to the carbon-nitrogen hydrolase superfamily. BTD/VNN family.</text>
</comment>
<dbReference type="CDD" id="cd07567">
    <property type="entry name" value="biotinidase_like"/>
    <property type="match status" value="1"/>
</dbReference>
<dbReference type="RefSeq" id="XP_024942079.1">
    <property type="nucleotide sequence ID" value="XM_025086311.1"/>
</dbReference>
<dbReference type="PANTHER" id="PTHR10609:SF14">
    <property type="entry name" value="BIOTINIDASE"/>
    <property type="match status" value="1"/>
</dbReference>
<dbReference type="InterPro" id="IPR040154">
    <property type="entry name" value="Biotinidase/VNN"/>
</dbReference>
<evidence type="ECO:0000313" key="10">
    <source>
        <dbReference type="RefSeq" id="XP_015597849.1"/>
    </source>
</evidence>
<evidence type="ECO:0000256" key="1">
    <source>
        <dbReference type="ARBA" id="ARBA00008225"/>
    </source>
</evidence>
<accession>A0AAJ7W2H0</accession>
<dbReference type="Pfam" id="PF00795">
    <property type="entry name" value="CN_hydrolase"/>
    <property type="match status" value="1"/>
</dbReference>
<dbReference type="GO" id="GO:0016811">
    <property type="term" value="F:hydrolase activity, acting on carbon-nitrogen (but not peptide) bonds, in linear amides"/>
    <property type="evidence" value="ECO:0007669"/>
    <property type="project" value="InterPro"/>
</dbReference>
<dbReference type="RefSeq" id="XP_015597848.1">
    <property type="nucleotide sequence ID" value="XM_015742362.2"/>
</dbReference>
<proteinExistence type="inferred from homology"/>
<evidence type="ECO:0000313" key="11">
    <source>
        <dbReference type="RefSeq" id="XP_015597850.1"/>
    </source>
</evidence>
<dbReference type="KEGG" id="ccin:107268995"/>
<name>A0AAJ7W2H0_CEPCN</name>
<dbReference type="RefSeq" id="XP_015597850.1">
    <property type="nucleotide sequence ID" value="XM_015742364.2"/>
</dbReference>
<feature type="signal peptide" evidence="6">
    <location>
        <begin position="1"/>
        <end position="20"/>
    </location>
</feature>
<evidence type="ECO:0000259" key="7">
    <source>
        <dbReference type="PROSITE" id="PS50263"/>
    </source>
</evidence>
<evidence type="ECO:0000256" key="5">
    <source>
        <dbReference type="SAM" id="Phobius"/>
    </source>
</evidence>
<dbReference type="RefSeq" id="XP_015597849.1">
    <property type="nucleotide sequence ID" value="XM_015742363.2"/>
</dbReference>
<dbReference type="InterPro" id="IPR036526">
    <property type="entry name" value="C-N_Hydrolase_sf"/>
</dbReference>
<keyword evidence="5" id="KW-0472">Membrane</keyword>